<gene>
    <name evidence="14" type="ORF">Q6348_07900</name>
</gene>
<evidence type="ECO:0000313" key="14">
    <source>
        <dbReference type="EMBL" id="MDO8107120.1"/>
    </source>
</evidence>
<evidence type="ECO:0000256" key="7">
    <source>
        <dbReference type="ARBA" id="ARBA00022737"/>
    </source>
</evidence>
<dbReference type="RefSeq" id="WP_304600755.1">
    <property type="nucleotide sequence ID" value="NZ_JAUQYO010000001.1"/>
</dbReference>
<protein>
    <recommendedName>
        <fullName evidence="3 12">Ferredoxin</fullName>
    </recommendedName>
</protein>
<keyword evidence="10 12" id="KW-0411">Iron-sulfur</keyword>
<evidence type="ECO:0000256" key="9">
    <source>
        <dbReference type="ARBA" id="ARBA00023004"/>
    </source>
</evidence>
<organism evidence="14 15">
    <name type="scientific">Actinotalea lenta</name>
    <dbReference type="NCBI Taxonomy" id="3064654"/>
    <lineage>
        <taxon>Bacteria</taxon>
        <taxon>Bacillati</taxon>
        <taxon>Actinomycetota</taxon>
        <taxon>Actinomycetes</taxon>
        <taxon>Micrococcales</taxon>
        <taxon>Cellulomonadaceae</taxon>
        <taxon>Actinotalea</taxon>
    </lineage>
</organism>
<dbReference type="Proteomes" id="UP001232536">
    <property type="component" value="Unassembled WGS sequence"/>
</dbReference>
<comment type="cofactor">
    <cofactor evidence="1 12">
        <name>[4Fe-4S] cluster</name>
        <dbReference type="ChEBI" id="CHEBI:49883"/>
    </cofactor>
</comment>
<dbReference type="PANTHER" id="PTHR42859:SF2">
    <property type="entry name" value="FERREDOXIN"/>
    <property type="match status" value="1"/>
</dbReference>
<dbReference type="PRINTS" id="PR00354">
    <property type="entry name" value="7FE8SFRDOXIN"/>
</dbReference>
<dbReference type="Gene3D" id="3.30.70.20">
    <property type="match status" value="1"/>
</dbReference>
<comment type="caution">
    <text evidence="14">The sequence shown here is derived from an EMBL/GenBank/DDBJ whole genome shotgun (WGS) entry which is preliminary data.</text>
</comment>
<keyword evidence="6 12" id="KW-0479">Metal-binding</keyword>
<keyword evidence="8 12" id="KW-0249">Electron transport</keyword>
<dbReference type="InterPro" id="IPR050294">
    <property type="entry name" value="RnfB_subfamily"/>
</dbReference>
<dbReference type="EMBL" id="JAUQYP010000001">
    <property type="protein sequence ID" value="MDO8107120.1"/>
    <property type="molecule type" value="Genomic_DNA"/>
</dbReference>
<evidence type="ECO:0000256" key="10">
    <source>
        <dbReference type="ARBA" id="ARBA00023014"/>
    </source>
</evidence>
<keyword evidence="4 12" id="KW-0813">Transport</keyword>
<evidence type="ECO:0000256" key="6">
    <source>
        <dbReference type="ARBA" id="ARBA00022723"/>
    </source>
</evidence>
<comment type="cofactor">
    <cofactor evidence="12">
        <name>[3Fe-4S] cluster</name>
        <dbReference type="ChEBI" id="CHEBI:21137"/>
    </cofactor>
    <text evidence="12">Binds 1 [3Fe-4S] cluster.</text>
</comment>
<name>A0ABT9D8A6_9CELL</name>
<proteinExistence type="predicted"/>
<keyword evidence="9 12" id="KW-0408">Iron</keyword>
<evidence type="ECO:0000256" key="5">
    <source>
        <dbReference type="ARBA" id="ARBA00022485"/>
    </source>
</evidence>
<comment type="function">
    <text evidence="2 12">Ferredoxins are iron-sulfur proteins that transfer electrons in a wide variety of metabolic reactions.</text>
</comment>
<feature type="domain" description="4Fe-4S ferredoxin-type" evidence="13">
    <location>
        <begin position="31"/>
        <end position="60"/>
    </location>
</feature>
<evidence type="ECO:0000256" key="2">
    <source>
        <dbReference type="ARBA" id="ARBA00003532"/>
    </source>
</evidence>
<sequence>MTYVIGAPCIDVKDRACVDECPVDCIYEGERSLYIHPDECVDCGACEPVCPVEAIYYEDDLPSALTPYLQDNATFFTEPLPGFAEPLGSPGGAAKVGVVAADTPLVAGHPVIPGHVHTE</sequence>
<evidence type="ECO:0000313" key="15">
    <source>
        <dbReference type="Proteomes" id="UP001232536"/>
    </source>
</evidence>
<dbReference type="NCBIfam" id="NF045480">
    <property type="entry name" value="FdxA_Actino"/>
    <property type="match status" value="1"/>
</dbReference>
<evidence type="ECO:0000259" key="13">
    <source>
        <dbReference type="PROSITE" id="PS51379"/>
    </source>
</evidence>
<dbReference type="PROSITE" id="PS51379">
    <property type="entry name" value="4FE4S_FER_2"/>
    <property type="match status" value="1"/>
</dbReference>
<keyword evidence="7" id="KW-0677">Repeat</keyword>
<evidence type="ECO:0000256" key="11">
    <source>
        <dbReference type="ARBA" id="ARBA00023291"/>
    </source>
</evidence>
<dbReference type="InterPro" id="IPR017900">
    <property type="entry name" value="4Fe4S_Fe_S_CS"/>
</dbReference>
<dbReference type="SUPFAM" id="SSF54862">
    <property type="entry name" value="4Fe-4S ferredoxins"/>
    <property type="match status" value="1"/>
</dbReference>
<evidence type="ECO:0000256" key="8">
    <source>
        <dbReference type="ARBA" id="ARBA00022982"/>
    </source>
</evidence>
<dbReference type="InterPro" id="IPR017896">
    <property type="entry name" value="4Fe4S_Fe-S-bd"/>
</dbReference>
<keyword evidence="5 12" id="KW-0004">4Fe-4S</keyword>
<dbReference type="InterPro" id="IPR000813">
    <property type="entry name" value="7Fe_ferredoxin"/>
</dbReference>
<keyword evidence="15" id="KW-1185">Reference proteome</keyword>
<dbReference type="PROSITE" id="PS00198">
    <property type="entry name" value="4FE4S_FER_1"/>
    <property type="match status" value="1"/>
</dbReference>
<dbReference type="Pfam" id="PF00037">
    <property type="entry name" value="Fer4"/>
    <property type="match status" value="1"/>
</dbReference>
<dbReference type="InterPro" id="IPR054830">
    <property type="entry name" value="FdxA_Actino"/>
</dbReference>
<evidence type="ECO:0000256" key="12">
    <source>
        <dbReference type="RuleBase" id="RU365098"/>
    </source>
</evidence>
<evidence type="ECO:0000256" key="1">
    <source>
        <dbReference type="ARBA" id="ARBA00001966"/>
    </source>
</evidence>
<accession>A0ABT9D8A6</accession>
<keyword evidence="11 12" id="KW-0003">3Fe-4S</keyword>
<evidence type="ECO:0000256" key="4">
    <source>
        <dbReference type="ARBA" id="ARBA00022448"/>
    </source>
</evidence>
<dbReference type="PANTHER" id="PTHR42859">
    <property type="entry name" value="OXIDOREDUCTASE"/>
    <property type="match status" value="1"/>
</dbReference>
<reference evidence="14 15" key="1">
    <citation type="submission" date="2023-07" db="EMBL/GenBank/DDBJ databases">
        <title>Description of novel actinomycetes strains, isolated from tidal flat sediment.</title>
        <authorList>
            <person name="Lu C."/>
        </authorList>
    </citation>
    <scope>NUCLEOTIDE SEQUENCE [LARGE SCALE GENOMIC DNA]</scope>
    <source>
        <strain evidence="14 15">SYSU T00b441</strain>
    </source>
</reference>
<evidence type="ECO:0000256" key="3">
    <source>
        <dbReference type="ARBA" id="ARBA00013529"/>
    </source>
</evidence>